<evidence type="ECO:0000259" key="2">
    <source>
        <dbReference type="Pfam" id="PF00561"/>
    </source>
</evidence>
<dbReference type="PANTHER" id="PTHR43798:SF31">
    <property type="entry name" value="AB HYDROLASE SUPERFAMILY PROTEIN YCLE"/>
    <property type="match status" value="1"/>
</dbReference>
<dbReference type="RefSeq" id="WP_379898213.1">
    <property type="nucleotide sequence ID" value="NZ_JBHRTR010000010.1"/>
</dbReference>
<evidence type="ECO:0000313" key="3">
    <source>
        <dbReference type="EMBL" id="MFC3226307.1"/>
    </source>
</evidence>
<comment type="caution">
    <text evidence="3">The sequence shown here is derived from an EMBL/GenBank/DDBJ whole genome shotgun (WGS) entry which is preliminary data.</text>
</comment>
<dbReference type="NCBIfam" id="TIGR02427">
    <property type="entry name" value="protocat_pcaD"/>
    <property type="match status" value="1"/>
</dbReference>
<evidence type="ECO:0000256" key="1">
    <source>
        <dbReference type="ARBA" id="ARBA00022801"/>
    </source>
</evidence>
<dbReference type="Proteomes" id="UP001595528">
    <property type="component" value="Unassembled WGS sequence"/>
</dbReference>
<dbReference type="EMBL" id="JBHRTR010000010">
    <property type="protein sequence ID" value="MFC3226307.1"/>
    <property type="molecule type" value="Genomic_DNA"/>
</dbReference>
<protein>
    <submittedName>
        <fullName evidence="3">3-oxoadipate enol-lactonase</fullName>
        <ecNumber evidence="3">3.1.1.24</ecNumber>
    </submittedName>
</protein>
<dbReference type="PANTHER" id="PTHR43798">
    <property type="entry name" value="MONOACYLGLYCEROL LIPASE"/>
    <property type="match status" value="1"/>
</dbReference>
<organism evidence="3 4">
    <name type="scientific">Marinibaculum pumilum</name>
    <dbReference type="NCBI Taxonomy" id="1766165"/>
    <lineage>
        <taxon>Bacteria</taxon>
        <taxon>Pseudomonadati</taxon>
        <taxon>Pseudomonadota</taxon>
        <taxon>Alphaproteobacteria</taxon>
        <taxon>Rhodospirillales</taxon>
        <taxon>Rhodospirillaceae</taxon>
        <taxon>Marinibaculum</taxon>
    </lineage>
</organism>
<dbReference type="Gene3D" id="3.40.50.1820">
    <property type="entry name" value="alpha/beta hydrolase"/>
    <property type="match status" value="1"/>
</dbReference>
<dbReference type="InterPro" id="IPR026968">
    <property type="entry name" value="PcaD/CatD"/>
</dbReference>
<dbReference type="Pfam" id="PF00561">
    <property type="entry name" value="Abhydrolase_1"/>
    <property type="match status" value="1"/>
</dbReference>
<keyword evidence="1 3" id="KW-0378">Hydrolase</keyword>
<dbReference type="GO" id="GO:0047570">
    <property type="term" value="F:3-oxoadipate enol-lactonase activity"/>
    <property type="evidence" value="ECO:0007669"/>
    <property type="project" value="UniProtKB-EC"/>
</dbReference>
<sequence>MQAARIGSTVLHYSDTGAQGGAGGGTGGGTAGPALVFANSLGTDLRVWDPLLPHLPAGLRILRYDKRGHGLSDCPPGPYAIDDLVGDLSGLLDHAGVSQAVVVGLSVGGMIAQGIAATRPDVIRGAVFCCTAHVIGTAEMWAQRIAGLEAGGIEGMADAVMERWFSPAFRSERGEELAAWRNMLTRTPLQGYAATCAALRDADLTAQTAGLKMPVLCIAGSNDGSTPPEVVQGLADLVPGARLAVLDGPGHIPCVEAPEALGAEITAFLKENGLV</sequence>
<proteinExistence type="predicted"/>
<dbReference type="InterPro" id="IPR029058">
    <property type="entry name" value="AB_hydrolase_fold"/>
</dbReference>
<name>A0ABV7KWB9_9PROT</name>
<evidence type="ECO:0000313" key="4">
    <source>
        <dbReference type="Proteomes" id="UP001595528"/>
    </source>
</evidence>
<dbReference type="SUPFAM" id="SSF53474">
    <property type="entry name" value="alpha/beta-Hydrolases"/>
    <property type="match status" value="1"/>
</dbReference>
<keyword evidence="4" id="KW-1185">Reference proteome</keyword>
<accession>A0ABV7KWB9</accession>
<feature type="domain" description="AB hydrolase-1" evidence="2">
    <location>
        <begin position="33"/>
        <end position="258"/>
    </location>
</feature>
<dbReference type="EC" id="3.1.1.24" evidence="3"/>
<dbReference type="InterPro" id="IPR000073">
    <property type="entry name" value="AB_hydrolase_1"/>
</dbReference>
<dbReference type="InterPro" id="IPR050266">
    <property type="entry name" value="AB_hydrolase_sf"/>
</dbReference>
<gene>
    <name evidence="3" type="primary">pcaD</name>
    <name evidence="3" type="ORF">ACFOGJ_03645</name>
</gene>
<reference evidence="4" key="1">
    <citation type="journal article" date="2019" name="Int. J. Syst. Evol. Microbiol.">
        <title>The Global Catalogue of Microorganisms (GCM) 10K type strain sequencing project: providing services to taxonomists for standard genome sequencing and annotation.</title>
        <authorList>
            <consortium name="The Broad Institute Genomics Platform"/>
            <consortium name="The Broad Institute Genome Sequencing Center for Infectious Disease"/>
            <person name="Wu L."/>
            <person name="Ma J."/>
        </authorList>
    </citation>
    <scope>NUCLEOTIDE SEQUENCE [LARGE SCALE GENOMIC DNA]</scope>
    <source>
        <strain evidence="4">KCTC 42964</strain>
    </source>
</reference>